<reference evidence="5" key="1">
    <citation type="submission" date="2020-10" db="EMBL/GenBank/DDBJ databases">
        <title>High-Quality Genome Resource of Clonostachys rosea strain S41 by Oxford Nanopore Long-Read Sequencing.</title>
        <authorList>
            <person name="Wang H."/>
        </authorList>
    </citation>
    <scope>NUCLEOTIDE SEQUENCE</scope>
    <source>
        <strain evidence="5">S41</strain>
    </source>
</reference>
<dbReference type="InterPro" id="IPR008271">
    <property type="entry name" value="Ser/Thr_kinase_AS"/>
</dbReference>
<name>A0A8H7N5F9_BIOOC</name>
<feature type="compositionally biased region" description="Low complexity" evidence="3">
    <location>
        <begin position="86"/>
        <end position="102"/>
    </location>
</feature>
<evidence type="ECO:0000313" key="6">
    <source>
        <dbReference type="Proteomes" id="UP000616885"/>
    </source>
</evidence>
<feature type="domain" description="Protein kinase" evidence="4">
    <location>
        <begin position="361"/>
        <end position="674"/>
    </location>
</feature>
<feature type="region of interest" description="Disordered" evidence="3">
    <location>
        <begin position="1"/>
        <end position="102"/>
    </location>
</feature>
<sequence length="696" mass="76078">MSLPVTPRSTPAAPPTDHDNGRPQCQAVTQDVPSTSTSTSAAPYAVFDRSSSHRPHPLQFQSTTIAPSPPFSNQNTLDDTHSLDVSSPGSDRSADSSSSSLRISTEISPHHFISLHRQGSLTSGSGNSSTRSIAIKKKSSFGNFQSISRTPSLKAAFSNSLGGPGSAASSLIPSPIISAMGDMSPLPSPLLPADSPGPWRRLLGAASPTPRSRLNSLGEGDIISSSPCEAEAMQSTPQADLLSPAGLPKPASLAPQEHKRQHTRNRSNSEYIPIPEGISFPKRLMSVSGPHGKLNTADAHEAHIRRELNYAEQRGLTPTVRQPPTPPPSESSKDSTELSRPKDLGELFEARGRHDKKRRRWRALRCLGQGTFSRVMLATSQIVPQDNESDSSNSESQPNRKTLVAVKVCEHGPRGGASEERVEMSLKRELEILQVIHHPSIVDLKAFSIEPTRAILVLCYSPGGDLFDVATAHRSVLSPALMRRIFAELVGALQYLHDMKIVHRDVKLENVLVNLSAHELGDKSIDWQTYPNSVITLTDLGLARRINDDEKLETRCGSDDYAAPEVIMGQPYDGRATDAWSLGVLLYALLESRLPFDPHPGMTDAHRMRSRTTHRIARVEWRWVEYGGDDTDNDGDEAKFEAKGLLGACEITEGLLKRARSRWSLEKVASKPWVKDAIRVEGGVKFWEEEEGEEIL</sequence>
<feature type="region of interest" description="Disordered" evidence="3">
    <location>
        <begin position="311"/>
        <end position="351"/>
    </location>
</feature>
<dbReference type="Pfam" id="PF00069">
    <property type="entry name" value="Pkinase"/>
    <property type="match status" value="1"/>
</dbReference>
<dbReference type="GO" id="GO:0005737">
    <property type="term" value="C:cytoplasm"/>
    <property type="evidence" value="ECO:0007669"/>
    <property type="project" value="TreeGrafter"/>
</dbReference>
<keyword evidence="1" id="KW-0547">Nucleotide-binding</keyword>
<evidence type="ECO:0000256" key="3">
    <source>
        <dbReference type="SAM" id="MobiDB-lite"/>
    </source>
</evidence>
<evidence type="ECO:0000313" key="5">
    <source>
        <dbReference type="EMBL" id="KAF9748952.1"/>
    </source>
</evidence>
<feature type="compositionally biased region" description="Basic and acidic residues" evidence="3">
    <location>
        <begin position="331"/>
        <end position="351"/>
    </location>
</feature>
<gene>
    <name evidence="5" type="ORF">IM811_016747</name>
</gene>
<dbReference type="GO" id="GO:0035556">
    <property type="term" value="P:intracellular signal transduction"/>
    <property type="evidence" value="ECO:0007669"/>
    <property type="project" value="TreeGrafter"/>
</dbReference>
<evidence type="ECO:0000256" key="1">
    <source>
        <dbReference type="ARBA" id="ARBA00022741"/>
    </source>
</evidence>
<dbReference type="InterPro" id="IPR011009">
    <property type="entry name" value="Kinase-like_dom_sf"/>
</dbReference>
<dbReference type="SMART" id="SM00220">
    <property type="entry name" value="S_TKc"/>
    <property type="match status" value="1"/>
</dbReference>
<evidence type="ECO:0000259" key="4">
    <source>
        <dbReference type="PROSITE" id="PS50011"/>
    </source>
</evidence>
<feature type="region of interest" description="Disordered" evidence="3">
    <location>
        <begin position="201"/>
        <end position="275"/>
    </location>
</feature>
<dbReference type="InterPro" id="IPR000719">
    <property type="entry name" value="Prot_kinase_dom"/>
</dbReference>
<evidence type="ECO:0000256" key="2">
    <source>
        <dbReference type="ARBA" id="ARBA00022840"/>
    </source>
</evidence>
<keyword evidence="2" id="KW-0067">ATP-binding</keyword>
<dbReference type="EMBL" id="JADCTT010000008">
    <property type="protein sequence ID" value="KAF9748952.1"/>
    <property type="molecule type" value="Genomic_DNA"/>
</dbReference>
<dbReference type="PROSITE" id="PS00108">
    <property type="entry name" value="PROTEIN_KINASE_ST"/>
    <property type="match status" value="1"/>
</dbReference>
<dbReference type="Proteomes" id="UP000616885">
    <property type="component" value="Unassembled WGS sequence"/>
</dbReference>
<dbReference type="AlphaFoldDB" id="A0A8H7N5F9"/>
<accession>A0A8H7N5F9</accession>
<dbReference type="SUPFAM" id="SSF56112">
    <property type="entry name" value="Protein kinase-like (PK-like)"/>
    <property type="match status" value="1"/>
</dbReference>
<feature type="compositionally biased region" description="Polar residues" evidence="3">
    <location>
        <begin position="223"/>
        <end position="238"/>
    </location>
</feature>
<dbReference type="GO" id="GO:0005524">
    <property type="term" value="F:ATP binding"/>
    <property type="evidence" value="ECO:0007669"/>
    <property type="project" value="UniProtKB-KW"/>
</dbReference>
<dbReference type="FunFam" id="1.10.510.10:FF:000640">
    <property type="entry name" value="Serine/threonine-protein kinase PRR1"/>
    <property type="match status" value="1"/>
</dbReference>
<comment type="caution">
    <text evidence="5">The sequence shown here is derived from an EMBL/GenBank/DDBJ whole genome shotgun (WGS) entry which is preliminary data.</text>
</comment>
<dbReference type="PROSITE" id="PS50011">
    <property type="entry name" value="PROTEIN_KINASE_DOM"/>
    <property type="match status" value="1"/>
</dbReference>
<dbReference type="Gene3D" id="1.10.510.10">
    <property type="entry name" value="Transferase(Phosphotransferase) domain 1"/>
    <property type="match status" value="1"/>
</dbReference>
<dbReference type="Gene3D" id="3.30.200.20">
    <property type="entry name" value="Phosphorylase Kinase, domain 1"/>
    <property type="match status" value="1"/>
</dbReference>
<dbReference type="PANTHER" id="PTHR24346">
    <property type="entry name" value="MAP/MICROTUBULE AFFINITY-REGULATING KINASE"/>
    <property type="match status" value="1"/>
</dbReference>
<protein>
    <recommendedName>
        <fullName evidence="4">Protein kinase domain-containing protein</fullName>
    </recommendedName>
</protein>
<feature type="compositionally biased region" description="Polar residues" evidence="3">
    <location>
        <begin position="59"/>
        <end position="77"/>
    </location>
</feature>
<proteinExistence type="predicted"/>
<organism evidence="5 6">
    <name type="scientific">Bionectria ochroleuca</name>
    <name type="common">Gliocladium roseum</name>
    <dbReference type="NCBI Taxonomy" id="29856"/>
    <lineage>
        <taxon>Eukaryota</taxon>
        <taxon>Fungi</taxon>
        <taxon>Dikarya</taxon>
        <taxon>Ascomycota</taxon>
        <taxon>Pezizomycotina</taxon>
        <taxon>Sordariomycetes</taxon>
        <taxon>Hypocreomycetidae</taxon>
        <taxon>Hypocreales</taxon>
        <taxon>Bionectriaceae</taxon>
        <taxon>Clonostachys</taxon>
    </lineage>
</organism>
<dbReference type="PANTHER" id="PTHR24346:SF30">
    <property type="entry name" value="MATERNAL EMBRYONIC LEUCINE ZIPPER KINASE"/>
    <property type="match status" value="1"/>
</dbReference>
<dbReference type="GO" id="GO:0004674">
    <property type="term" value="F:protein serine/threonine kinase activity"/>
    <property type="evidence" value="ECO:0007669"/>
    <property type="project" value="TreeGrafter"/>
</dbReference>